<dbReference type="EMBL" id="JZWT02000003">
    <property type="protein sequence ID" value="MFB6489967.1"/>
    <property type="molecule type" value="Genomic_DNA"/>
</dbReference>
<reference evidence="1" key="1">
    <citation type="submission" date="2024-07" db="EMBL/GenBank/DDBJ databases">
        <title>Metagenome and Metagenome-Assembled Genomes of Archaea from a hot spring from the geothermal field of Los Azufres, Mexico.</title>
        <authorList>
            <person name="Marin-Paredes R."/>
            <person name="Martinez-Romero E."/>
            <person name="Servin-Garciduenas L.E."/>
        </authorList>
    </citation>
    <scope>NUCLEOTIDE SEQUENCE</scope>
</reference>
<accession>A0ACC6UZ76</accession>
<keyword evidence="1" id="KW-0396">Initiation factor</keyword>
<evidence type="ECO:0000313" key="1">
    <source>
        <dbReference type="EMBL" id="MFB6489967.1"/>
    </source>
</evidence>
<proteinExistence type="predicted"/>
<keyword evidence="1" id="KW-0648">Protein biosynthesis</keyword>
<dbReference type="Proteomes" id="UP000033636">
    <property type="component" value="Unassembled WGS sequence"/>
</dbReference>
<sequence length="268" mass="29415">MDILERLRAERVRGASWYLEELLRALEAVDRPDEAAEAARAIRPGMASLDVAALAVAEAAKAGVAPKAAVRRLREYIEEAKARLGEVIEEFDLRCPARLITVSFSRAVSDFIRRRRSCIEVVYLAESRPGEEAAAALADYGSYVEVVPIPDAAVGALSADYAISGLDGFYRDGYMFNKVGTLPLFAAARALGLETIAVFESYKMAPVNSPQPYRVEQEVLGRRVEVPLFDKFRADLVDVALTDLGPSRPDVSLIDSAWRRILAKVKSP</sequence>
<comment type="caution">
    <text evidence="1">The sequence shown here is derived from an EMBL/GenBank/DDBJ whole genome shotgun (WGS) entry which is preliminary data.</text>
</comment>
<protein>
    <submittedName>
        <fullName evidence="1">Translation initiation factor eIF-2B</fullName>
    </submittedName>
</protein>
<evidence type="ECO:0000313" key="2">
    <source>
        <dbReference type="Proteomes" id="UP000033636"/>
    </source>
</evidence>
<organism evidence="1 2">
    <name type="scientific">Thermoproteus sp. AZ2</name>
    <dbReference type="NCBI Taxonomy" id="1609232"/>
    <lineage>
        <taxon>Archaea</taxon>
        <taxon>Thermoproteota</taxon>
        <taxon>Thermoprotei</taxon>
        <taxon>Thermoproteales</taxon>
        <taxon>Thermoproteaceae</taxon>
        <taxon>Thermoproteus</taxon>
    </lineage>
</organism>
<name>A0ACC6UZ76_9CREN</name>
<gene>
    <name evidence="1" type="ORF">TU35_001765</name>
</gene>